<evidence type="ECO:0000313" key="25">
    <source>
        <dbReference type="EMBL" id="PAV18706.1"/>
    </source>
</evidence>
<evidence type="ECO:0000259" key="24">
    <source>
        <dbReference type="Pfam" id="PF02823"/>
    </source>
</evidence>
<keyword evidence="14" id="KW-0809">Transit peptide</keyword>
<evidence type="ECO:0000256" key="8">
    <source>
        <dbReference type="ARBA" id="ARBA00022598"/>
    </source>
</evidence>
<keyword evidence="17" id="KW-0472">Membrane</keyword>
<evidence type="ECO:0000256" key="17">
    <source>
        <dbReference type="ARBA" id="ARBA00023136"/>
    </source>
</evidence>
<dbReference type="Pfam" id="PF03074">
    <property type="entry name" value="GCS"/>
    <property type="match status" value="1"/>
</dbReference>
<name>A0A286UGG3_9AGAM</name>
<evidence type="ECO:0000313" key="26">
    <source>
        <dbReference type="Proteomes" id="UP000217199"/>
    </source>
</evidence>
<feature type="compositionally biased region" description="Low complexity" evidence="23">
    <location>
        <begin position="518"/>
        <end position="531"/>
    </location>
</feature>
<dbReference type="GO" id="GO:0004357">
    <property type="term" value="F:glutamate-cysteine ligase activity"/>
    <property type="evidence" value="ECO:0007669"/>
    <property type="project" value="UniProtKB-EC"/>
</dbReference>
<evidence type="ECO:0000256" key="3">
    <source>
        <dbReference type="ARBA" id="ARBA00005712"/>
    </source>
</evidence>
<dbReference type="UniPathway" id="UPA00142">
    <property type="reaction ID" value="UER00209"/>
</dbReference>
<dbReference type="InParanoid" id="A0A286UGG3"/>
<dbReference type="InterPro" id="IPR004308">
    <property type="entry name" value="GCS"/>
</dbReference>
<dbReference type="GO" id="GO:0045259">
    <property type="term" value="C:proton-transporting ATP synthase complex"/>
    <property type="evidence" value="ECO:0007669"/>
    <property type="project" value="UniProtKB-KW"/>
</dbReference>
<dbReference type="STRING" id="2282107.A0A286UGG3"/>
<keyword evidence="16" id="KW-0496">Mitochondrion</keyword>
<keyword evidence="10" id="KW-0547">Nucleotide-binding</keyword>
<dbReference type="SUPFAM" id="SSF55931">
    <property type="entry name" value="Glutamine synthetase/guanido kinase"/>
    <property type="match status" value="1"/>
</dbReference>
<comment type="similarity">
    <text evidence="3">Belongs to the ATPase epsilon chain family.</text>
</comment>
<evidence type="ECO:0000256" key="22">
    <source>
        <dbReference type="ARBA" id="ARBA00032122"/>
    </source>
</evidence>
<evidence type="ECO:0000256" key="11">
    <source>
        <dbReference type="ARBA" id="ARBA00022781"/>
    </source>
</evidence>
<evidence type="ECO:0000256" key="23">
    <source>
        <dbReference type="SAM" id="MobiDB-lite"/>
    </source>
</evidence>
<dbReference type="Gene3D" id="3.30.590.50">
    <property type="match status" value="2"/>
</dbReference>
<evidence type="ECO:0000256" key="21">
    <source>
        <dbReference type="ARBA" id="ARBA00031669"/>
    </source>
</evidence>
<dbReference type="GO" id="GO:0006750">
    <property type="term" value="P:glutathione biosynthetic process"/>
    <property type="evidence" value="ECO:0007669"/>
    <property type="project" value="UniProtKB-UniPathway"/>
</dbReference>
<keyword evidence="13" id="KW-0067">ATP-binding</keyword>
<dbReference type="SUPFAM" id="SSF51344">
    <property type="entry name" value="Epsilon subunit of F1F0-ATP synthase N-terminal domain"/>
    <property type="match status" value="1"/>
</dbReference>
<comment type="similarity">
    <text evidence="4">Belongs to the glutamate--cysteine ligase type 3 family.</text>
</comment>
<dbReference type="InterPro" id="IPR036771">
    <property type="entry name" value="ATPsynth_dsu/esu_N"/>
</dbReference>
<keyword evidence="12" id="KW-0999">Mitochondrion inner membrane</keyword>
<dbReference type="FunFam" id="3.30.590.50:FF:000002">
    <property type="entry name" value="Glutamate--cysteine ligase catalytic subunit"/>
    <property type="match status" value="1"/>
</dbReference>
<evidence type="ECO:0000256" key="6">
    <source>
        <dbReference type="ARBA" id="ARBA00016960"/>
    </source>
</evidence>
<evidence type="ECO:0000256" key="7">
    <source>
        <dbReference type="ARBA" id="ARBA00022448"/>
    </source>
</evidence>
<evidence type="ECO:0000256" key="16">
    <source>
        <dbReference type="ARBA" id="ARBA00023128"/>
    </source>
</evidence>
<dbReference type="AlphaFoldDB" id="A0A286UGG3"/>
<keyword evidence="26" id="KW-1185">Reference proteome</keyword>
<dbReference type="OrthoDB" id="7939818at2759"/>
<organism evidence="25 26">
    <name type="scientific">Pyrrhoderma noxium</name>
    <dbReference type="NCBI Taxonomy" id="2282107"/>
    <lineage>
        <taxon>Eukaryota</taxon>
        <taxon>Fungi</taxon>
        <taxon>Dikarya</taxon>
        <taxon>Basidiomycota</taxon>
        <taxon>Agaricomycotina</taxon>
        <taxon>Agaricomycetes</taxon>
        <taxon>Hymenochaetales</taxon>
        <taxon>Hymenochaetaceae</taxon>
        <taxon>Pyrrhoderma</taxon>
    </lineage>
</organism>
<dbReference type="GO" id="GO:0017109">
    <property type="term" value="C:glutamate-cysteine ligase complex"/>
    <property type="evidence" value="ECO:0007669"/>
    <property type="project" value="TreeGrafter"/>
</dbReference>
<dbReference type="PANTHER" id="PTHR11164:SF0">
    <property type="entry name" value="GLUTAMATE--CYSTEINE LIGASE CATALYTIC SUBUNIT"/>
    <property type="match status" value="1"/>
</dbReference>
<evidence type="ECO:0000256" key="9">
    <source>
        <dbReference type="ARBA" id="ARBA00022684"/>
    </source>
</evidence>
<dbReference type="InterPro" id="IPR014746">
    <property type="entry name" value="Gln_synth/guanido_kin_cat_dom"/>
</dbReference>
<comment type="pathway">
    <text evidence="2">Sulfur metabolism; glutathione biosynthesis; glutathione from L-cysteine and L-glutamate: step 1/2.</text>
</comment>
<dbReference type="GO" id="GO:0046933">
    <property type="term" value="F:proton-transporting ATP synthase activity, rotational mechanism"/>
    <property type="evidence" value="ECO:0007669"/>
    <property type="project" value="InterPro"/>
</dbReference>
<keyword evidence="18" id="KW-0139">CF(1)</keyword>
<dbReference type="Pfam" id="PF02823">
    <property type="entry name" value="ATP-synt_DE_N"/>
    <property type="match status" value="1"/>
</dbReference>
<keyword evidence="19" id="KW-0066">ATP synthesis</keyword>
<evidence type="ECO:0000256" key="5">
    <source>
        <dbReference type="ARBA" id="ARBA00012220"/>
    </source>
</evidence>
<proteinExistence type="inferred from homology"/>
<evidence type="ECO:0000256" key="20">
    <source>
        <dbReference type="ARBA" id="ARBA00030585"/>
    </source>
</evidence>
<reference evidence="25 26" key="1">
    <citation type="journal article" date="2017" name="Mol. Ecol.">
        <title>Comparative and population genomic landscape of Phellinus noxius: A hypervariable fungus causing root rot in trees.</title>
        <authorList>
            <person name="Chung C.L."/>
            <person name="Lee T.J."/>
            <person name="Akiba M."/>
            <person name="Lee H.H."/>
            <person name="Kuo T.H."/>
            <person name="Liu D."/>
            <person name="Ke H.M."/>
            <person name="Yokoi T."/>
            <person name="Roa M.B."/>
            <person name="Lu M.J."/>
            <person name="Chang Y.Y."/>
            <person name="Ann P.J."/>
            <person name="Tsai J.N."/>
            <person name="Chen C.Y."/>
            <person name="Tzean S.S."/>
            <person name="Ota Y."/>
            <person name="Hattori T."/>
            <person name="Sahashi N."/>
            <person name="Liou R.F."/>
            <person name="Kikuchi T."/>
            <person name="Tsai I.J."/>
        </authorList>
    </citation>
    <scope>NUCLEOTIDE SEQUENCE [LARGE SCALE GENOMIC DNA]</scope>
    <source>
        <strain evidence="25 26">FFPRI411160</strain>
    </source>
</reference>
<keyword evidence="7" id="KW-0813">Transport</keyword>
<comment type="subcellular location">
    <subcellularLocation>
        <location evidence="1">Mitochondrion inner membrane</location>
    </subcellularLocation>
</comment>
<accession>A0A286UGG3</accession>
<dbReference type="FunFam" id="3.30.590.50:FF:000001">
    <property type="entry name" value="Glutamate-cysteine ligase Gcs1"/>
    <property type="match status" value="1"/>
</dbReference>
<dbReference type="HAMAP" id="MF_00530">
    <property type="entry name" value="ATP_synth_epsil_bac"/>
    <property type="match status" value="1"/>
</dbReference>
<evidence type="ECO:0000256" key="12">
    <source>
        <dbReference type="ARBA" id="ARBA00022792"/>
    </source>
</evidence>
<evidence type="ECO:0000256" key="13">
    <source>
        <dbReference type="ARBA" id="ARBA00022840"/>
    </source>
</evidence>
<dbReference type="FunFam" id="2.60.15.10:FF:000003">
    <property type="entry name" value="ATP synthase subunit delta, mitochondrial"/>
    <property type="match status" value="1"/>
</dbReference>
<evidence type="ECO:0000256" key="19">
    <source>
        <dbReference type="ARBA" id="ARBA00023310"/>
    </source>
</evidence>
<dbReference type="InterPro" id="IPR020546">
    <property type="entry name" value="ATP_synth_F1_dsu/esu_N"/>
</dbReference>
<dbReference type="InterPro" id="IPR001469">
    <property type="entry name" value="ATP_synth_F1_dsu/esu"/>
</dbReference>
<dbReference type="EC" id="6.3.2.2" evidence="5"/>
<evidence type="ECO:0000256" key="10">
    <source>
        <dbReference type="ARBA" id="ARBA00022741"/>
    </source>
</evidence>
<dbReference type="Gene3D" id="1.10.8.960">
    <property type="match status" value="1"/>
</dbReference>
<keyword evidence="11" id="KW-0375">Hydrogen ion transport</keyword>
<dbReference type="PANTHER" id="PTHR11164">
    <property type="entry name" value="GLUTAMATE CYSTEINE LIGASE"/>
    <property type="match status" value="1"/>
</dbReference>
<protein>
    <recommendedName>
        <fullName evidence="6">ATP synthase subunit delta, mitochondrial</fullName>
        <ecNumber evidence="5">6.3.2.2</ecNumber>
    </recommendedName>
    <alternativeName>
        <fullName evidence="21">F-ATPase delta subunit</fullName>
    </alternativeName>
    <alternativeName>
        <fullName evidence="22">Gamma-ECS</fullName>
    </alternativeName>
    <alternativeName>
        <fullName evidence="20">Gamma-glutamylcysteine synthetase</fullName>
    </alternativeName>
</protein>
<dbReference type="FunCoup" id="A0A286UGG3">
    <property type="interactions" value="203"/>
</dbReference>
<keyword evidence="8 25" id="KW-0436">Ligase</keyword>
<dbReference type="Gene3D" id="2.60.15.10">
    <property type="entry name" value="F0F1 ATP synthase delta/epsilon subunit, N-terminal"/>
    <property type="match status" value="1"/>
</dbReference>
<feature type="domain" description="ATP synthase F1 complex delta/epsilon subunit N-terminal" evidence="24">
    <location>
        <begin position="771"/>
        <end position="849"/>
    </location>
</feature>
<evidence type="ECO:0000256" key="14">
    <source>
        <dbReference type="ARBA" id="ARBA00022946"/>
    </source>
</evidence>
<dbReference type="GO" id="GO:0005524">
    <property type="term" value="F:ATP binding"/>
    <property type="evidence" value="ECO:0007669"/>
    <property type="project" value="UniProtKB-KW"/>
</dbReference>
<dbReference type="Proteomes" id="UP000217199">
    <property type="component" value="Unassembled WGS sequence"/>
</dbReference>
<gene>
    <name evidence="25" type="ORF">PNOK_0554900</name>
</gene>
<evidence type="ECO:0000256" key="15">
    <source>
        <dbReference type="ARBA" id="ARBA00023065"/>
    </source>
</evidence>
<evidence type="ECO:0000256" key="2">
    <source>
        <dbReference type="ARBA" id="ARBA00005006"/>
    </source>
</evidence>
<dbReference type="GO" id="GO:0005743">
    <property type="term" value="C:mitochondrial inner membrane"/>
    <property type="evidence" value="ECO:0007669"/>
    <property type="project" value="UniProtKB-SubCell"/>
</dbReference>
<keyword evidence="9" id="KW-0317">Glutathione biosynthesis</keyword>
<evidence type="ECO:0000256" key="18">
    <source>
        <dbReference type="ARBA" id="ARBA00023196"/>
    </source>
</evidence>
<dbReference type="EMBL" id="NBII01000005">
    <property type="protein sequence ID" value="PAV18706.1"/>
    <property type="molecule type" value="Genomic_DNA"/>
</dbReference>
<dbReference type="CDD" id="cd12152">
    <property type="entry name" value="F1-ATPase_delta"/>
    <property type="match status" value="1"/>
</dbReference>
<feature type="region of interest" description="Disordered" evidence="23">
    <location>
        <begin position="518"/>
        <end position="554"/>
    </location>
</feature>
<evidence type="ECO:0000256" key="1">
    <source>
        <dbReference type="ARBA" id="ARBA00004273"/>
    </source>
</evidence>
<keyword evidence="15" id="KW-0406">Ion transport</keyword>
<sequence length="969" mass="108439">MGLLSLGTPLSWDEAKKYAEHVRTHGITQFLHTWNRLKNRHGDELLWGDEIEYMVVAFDEAERNAKLSLRQSEILQELSSICNDLSDEAGEKFAIPTFHPEYGRYMLESTPGKPYSGSLDDLLSVEANMRYRRSLARKHLKENEIPLSFTSFPRLGTPGVFTEPHFSPENAVSSHSLFLPQEISNPHARFPTLTANIRSRRGSKVAINLPIYPDTNTPKPFIDPTIPWDRNIYPEDPEAKNGAALPDHIYLDAMGFGMGCCCLQLTFQACNVGEARRLYDAFVPLGPIMLALTAASPLYRGYVSDVDCRWNVIAGSVDDRTEEERGLKPLKENKFVIPKSRYDSVDLYISEDPINRPEYNDTAPPFDSAIYDRLRNSGIDDLLAKHIAHLFIRDPLVIFSELVDQDDTTSMDHFENIQSTNWQTVRFKPPPPNSPIGWRVEFRSMEVQITDFENAAFALFIVLLSRAIMSFDLNLYMPISKVDVNMQTAQKRNAVHEEKFYFRKNVFASGVSTKASSAASSSSSLDESGQSKPKEKKLRNCFPAPSRTNSDVSTGPVEEEYELMTLQEIMLGKGKEYPGLLGLVNAYLDTLEIDVETSKKINKYLDLIRRRADGSLVTAASWIRKFVRSHPSYKFDSVVSQEINYDLLAAVDQIERGIRREPSLLPDDYCGGVVDEGCVSGGTNDTLSPRKEPGKEKQASSLFTRIWTFISSFFRWAFGQVYSESLLAFVTELKHLPMSALRLVTSAARSAPRAAFALQRRGYAEAADKIKLSLVLPHQTLFASADVTQVNIAAATGDMGILANHVPSIEPLRPGVVEVIESGNSSQKWFVSGGFATVHPNNKLTINAVEAAPLADFSLEAIRANLTEAQKVAAGNGSEADKAEAEVETFQLRVSCSSLFNTNTRTHKIIISITFFRCVHHFFGENVIKFDLHFTASADPVELLLKPHRRSEELSIFGTLFSHQLFGRV</sequence>
<evidence type="ECO:0000256" key="4">
    <source>
        <dbReference type="ARBA" id="ARBA00008100"/>
    </source>
</evidence>
<comment type="caution">
    <text evidence="25">The sequence shown here is derived from an EMBL/GenBank/DDBJ whole genome shotgun (WGS) entry which is preliminary data.</text>
</comment>